<name>A0ABQ8VDC2_9AGAR</name>
<keyword evidence="3" id="KW-1185">Reference proteome</keyword>
<dbReference type="Proteomes" id="UP001150217">
    <property type="component" value="Unassembled WGS sequence"/>
</dbReference>
<protein>
    <recommendedName>
        <fullName evidence="4">Clr5 domain-containing protein</fullName>
    </recommendedName>
</protein>
<proteinExistence type="predicted"/>
<evidence type="ECO:0000313" key="2">
    <source>
        <dbReference type="EMBL" id="KAJ4489135.1"/>
    </source>
</evidence>
<feature type="region of interest" description="Disordered" evidence="1">
    <location>
        <begin position="1"/>
        <end position="61"/>
    </location>
</feature>
<evidence type="ECO:0000256" key="1">
    <source>
        <dbReference type="SAM" id="MobiDB-lite"/>
    </source>
</evidence>
<evidence type="ECO:0000313" key="3">
    <source>
        <dbReference type="Proteomes" id="UP001150217"/>
    </source>
</evidence>
<gene>
    <name evidence="2" type="ORF">C8R41DRAFT_920809</name>
</gene>
<evidence type="ECO:0008006" key="4">
    <source>
        <dbReference type="Google" id="ProtNLM"/>
    </source>
</evidence>
<comment type="caution">
    <text evidence="2">The sequence shown here is derived from an EMBL/GenBank/DDBJ whole genome shotgun (WGS) entry which is preliminary data.</text>
</comment>
<dbReference type="EMBL" id="JANVFT010000045">
    <property type="protein sequence ID" value="KAJ4489135.1"/>
    <property type="molecule type" value="Genomic_DNA"/>
</dbReference>
<accession>A0ABQ8VDC2</accession>
<sequence length="127" mass="14013">MTDSEESESEVTSHLLDDFGNASNQFLESDSAPVASGSHHVPNTTSNNRTGKNQHRESARIGDKKVYTALLEYHRRNITNKDTISQLLKTDYGINLSASSVTQHKRHRGIKGSRATTQSIGNLLCCK</sequence>
<feature type="compositionally biased region" description="Polar residues" evidence="1">
    <location>
        <begin position="41"/>
        <end position="51"/>
    </location>
</feature>
<reference evidence="2" key="1">
    <citation type="submission" date="2022-08" db="EMBL/GenBank/DDBJ databases">
        <title>A Global Phylogenomic Analysis of the Shiitake Genus Lentinula.</title>
        <authorList>
            <consortium name="DOE Joint Genome Institute"/>
            <person name="Sierra-Patev S."/>
            <person name="Min B."/>
            <person name="Naranjo-Ortiz M."/>
            <person name="Looney B."/>
            <person name="Konkel Z."/>
            <person name="Slot J.C."/>
            <person name="Sakamoto Y."/>
            <person name="Steenwyk J.L."/>
            <person name="Rokas A."/>
            <person name="Carro J."/>
            <person name="Camarero S."/>
            <person name="Ferreira P."/>
            <person name="Molpeceres G."/>
            <person name="Ruiz-Duenas F.J."/>
            <person name="Serrano A."/>
            <person name="Henrissat B."/>
            <person name="Drula E."/>
            <person name="Hughes K.W."/>
            <person name="Mata J.L."/>
            <person name="Ishikawa N.K."/>
            <person name="Vargas-Isla R."/>
            <person name="Ushijima S."/>
            <person name="Smith C.A."/>
            <person name="Ahrendt S."/>
            <person name="Andreopoulos W."/>
            <person name="He G."/>
            <person name="Labutti K."/>
            <person name="Lipzen A."/>
            <person name="Ng V."/>
            <person name="Riley R."/>
            <person name="Sandor L."/>
            <person name="Barry K."/>
            <person name="Martinez A.T."/>
            <person name="Xiao Y."/>
            <person name="Gibbons J.G."/>
            <person name="Terashima K."/>
            <person name="Grigoriev I.V."/>
            <person name="Hibbett D.S."/>
        </authorList>
    </citation>
    <scope>NUCLEOTIDE SEQUENCE</scope>
    <source>
        <strain evidence="2">RHP3577 ss4</strain>
    </source>
</reference>
<organism evidence="2 3">
    <name type="scientific">Lentinula lateritia</name>
    <dbReference type="NCBI Taxonomy" id="40482"/>
    <lineage>
        <taxon>Eukaryota</taxon>
        <taxon>Fungi</taxon>
        <taxon>Dikarya</taxon>
        <taxon>Basidiomycota</taxon>
        <taxon>Agaricomycotina</taxon>
        <taxon>Agaricomycetes</taxon>
        <taxon>Agaricomycetidae</taxon>
        <taxon>Agaricales</taxon>
        <taxon>Marasmiineae</taxon>
        <taxon>Omphalotaceae</taxon>
        <taxon>Lentinula</taxon>
    </lineage>
</organism>